<gene>
    <name evidence="1" type="ORF">PISMIDRAFT_677817</name>
</gene>
<reference evidence="2" key="2">
    <citation type="submission" date="2015-01" db="EMBL/GenBank/DDBJ databases">
        <title>Evolutionary Origins and Diversification of the Mycorrhizal Mutualists.</title>
        <authorList>
            <consortium name="DOE Joint Genome Institute"/>
            <consortium name="Mycorrhizal Genomics Consortium"/>
            <person name="Kohler A."/>
            <person name="Kuo A."/>
            <person name="Nagy L.G."/>
            <person name="Floudas D."/>
            <person name="Copeland A."/>
            <person name="Barry K.W."/>
            <person name="Cichocki N."/>
            <person name="Veneault-Fourrey C."/>
            <person name="LaButti K."/>
            <person name="Lindquist E.A."/>
            <person name="Lipzen A."/>
            <person name="Lundell T."/>
            <person name="Morin E."/>
            <person name="Murat C."/>
            <person name="Riley R."/>
            <person name="Ohm R."/>
            <person name="Sun H."/>
            <person name="Tunlid A."/>
            <person name="Henrissat B."/>
            <person name="Grigoriev I.V."/>
            <person name="Hibbett D.S."/>
            <person name="Martin F."/>
        </authorList>
    </citation>
    <scope>NUCLEOTIDE SEQUENCE [LARGE SCALE GENOMIC DNA]</scope>
    <source>
        <strain evidence="2">441</strain>
    </source>
</reference>
<proteinExistence type="predicted"/>
<name>A0A0C9ZR33_9AGAM</name>
<dbReference type="AlphaFoldDB" id="A0A0C9ZR33"/>
<dbReference type="Proteomes" id="UP000054018">
    <property type="component" value="Unassembled WGS sequence"/>
</dbReference>
<dbReference type="EMBL" id="KN833713">
    <property type="protein sequence ID" value="KIK24742.1"/>
    <property type="molecule type" value="Genomic_DNA"/>
</dbReference>
<accession>A0A0C9ZR33</accession>
<evidence type="ECO:0000313" key="2">
    <source>
        <dbReference type="Proteomes" id="UP000054018"/>
    </source>
</evidence>
<sequence length="76" mass="8770">MRSTVCKLSKDLRRFTLGRITTFQLNLPGRTVSKSTHIPPRSLRAKFRRFRDAQDGMNDYDEASSSSFVVSRFSKL</sequence>
<organism evidence="1 2">
    <name type="scientific">Pisolithus microcarpus 441</name>
    <dbReference type="NCBI Taxonomy" id="765257"/>
    <lineage>
        <taxon>Eukaryota</taxon>
        <taxon>Fungi</taxon>
        <taxon>Dikarya</taxon>
        <taxon>Basidiomycota</taxon>
        <taxon>Agaricomycotina</taxon>
        <taxon>Agaricomycetes</taxon>
        <taxon>Agaricomycetidae</taxon>
        <taxon>Boletales</taxon>
        <taxon>Sclerodermatineae</taxon>
        <taxon>Pisolithaceae</taxon>
        <taxon>Pisolithus</taxon>
    </lineage>
</organism>
<dbReference type="HOGENOM" id="CLU_2655431_0_0_1"/>
<protein>
    <submittedName>
        <fullName evidence="1">Unplaced genomic scaffold scaffold_29, whole genome shotgun sequence</fullName>
    </submittedName>
</protein>
<keyword evidence="2" id="KW-1185">Reference proteome</keyword>
<evidence type="ECO:0000313" key="1">
    <source>
        <dbReference type="EMBL" id="KIK24742.1"/>
    </source>
</evidence>
<reference evidence="1 2" key="1">
    <citation type="submission" date="2014-04" db="EMBL/GenBank/DDBJ databases">
        <authorList>
            <consortium name="DOE Joint Genome Institute"/>
            <person name="Kuo A."/>
            <person name="Kohler A."/>
            <person name="Costa M.D."/>
            <person name="Nagy L.G."/>
            <person name="Floudas D."/>
            <person name="Copeland A."/>
            <person name="Barry K.W."/>
            <person name="Cichocki N."/>
            <person name="Veneault-Fourrey C."/>
            <person name="LaButti K."/>
            <person name="Lindquist E.A."/>
            <person name="Lipzen A."/>
            <person name="Lundell T."/>
            <person name="Morin E."/>
            <person name="Murat C."/>
            <person name="Sun H."/>
            <person name="Tunlid A."/>
            <person name="Henrissat B."/>
            <person name="Grigoriev I.V."/>
            <person name="Hibbett D.S."/>
            <person name="Martin F."/>
            <person name="Nordberg H.P."/>
            <person name="Cantor M.N."/>
            <person name="Hua S.X."/>
        </authorList>
    </citation>
    <scope>NUCLEOTIDE SEQUENCE [LARGE SCALE GENOMIC DNA]</scope>
    <source>
        <strain evidence="1 2">441</strain>
    </source>
</reference>